<keyword evidence="4" id="KW-1185">Reference proteome</keyword>
<evidence type="ECO:0000259" key="2">
    <source>
        <dbReference type="Pfam" id="PF12275"/>
    </source>
</evidence>
<dbReference type="KEGG" id="lch:Lcho_4263"/>
<dbReference type="EMBL" id="CP001013">
    <property type="protein sequence ID" value="ACB36514.1"/>
    <property type="molecule type" value="Genomic_DNA"/>
</dbReference>
<dbReference type="AlphaFoldDB" id="B1XZF1"/>
<keyword evidence="1" id="KW-0732">Signal</keyword>
<dbReference type="eggNOG" id="COG2374">
    <property type="taxonomic scope" value="Bacteria"/>
</dbReference>
<accession>B1XZF1</accession>
<dbReference type="InterPro" id="IPR022060">
    <property type="entry name" value="DUF3616"/>
</dbReference>
<gene>
    <name evidence="3" type="ordered locus">Lcho_4263</name>
</gene>
<feature type="signal peptide" evidence="1">
    <location>
        <begin position="1"/>
        <end position="23"/>
    </location>
</feature>
<dbReference type="Proteomes" id="UP000001693">
    <property type="component" value="Chromosome"/>
</dbReference>
<organism evidence="3 4">
    <name type="scientific">Leptothrix cholodnii (strain ATCC 51168 / LMG 8142 / SP-6)</name>
    <name type="common">Leptothrix discophora (strain SP-6)</name>
    <dbReference type="NCBI Taxonomy" id="395495"/>
    <lineage>
        <taxon>Bacteria</taxon>
        <taxon>Pseudomonadati</taxon>
        <taxon>Pseudomonadota</taxon>
        <taxon>Betaproteobacteria</taxon>
        <taxon>Burkholderiales</taxon>
        <taxon>Sphaerotilaceae</taxon>
        <taxon>Leptothrix</taxon>
    </lineage>
</organism>
<dbReference type="RefSeq" id="WP_012349255.1">
    <property type="nucleotide sequence ID" value="NC_010524.1"/>
</dbReference>
<dbReference type="OrthoDB" id="5560405at2"/>
<dbReference type="STRING" id="395495.Lcho_4263"/>
<evidence type="ECO:0000313" key="3">
    <source>
        <dbReference type="EMBL" id="ACB36514.1"/>
    </source>
</evidence>
<dbReference type="HOGENOM" id="CLU_064479_1_0_4"/>
<protein>
    <recommendedName>
        <fullName evidence="2">DUF3616 domain-containing protein</fullName>
    </recommendedName>
</protein>
<evidence type="ECO:0000256" key="1">
    <source>
        <dbReference type="SAM" id="SignalP"/>
    </source>
</evidence>
<feature type="chain" id="PRO_5002773218" description="DUF3616 domain-containing protein" evidence="1">
    <location>
        <begin position="24"/>
        <end position="343"/>
    </location>
</feature>
<reference evidence="3 4" key="1">
    <citation type="submission" date="2008-03" db="EMBL/GenBank/DDBJ databases">
        <title>Complete sequence of Leptothrix cholodnii SP-6.</title>
        <authorList>
            <consortium name="US DOE Joint Genome Institute"/>
            <person name="Copeland A."/>
            <person name="Lucas S."/>
            <person name="Lapidus A."/>
            <person name="Glavina del Rio T."/>
            <person name="Dalin E."/>
            <person name="Tice H."/>
            <person name="Bruce D."/>
            <person name="Goodwin L."/>
            <person name="Pitluck S."/>
            <person name="Chertkov O."/>
            <person name="Brettin T."/>
            <person name="Detter J.C."/>
            <person name="Han C."/>
            <person name="Kuske C.R."/>
            <person name="Schmutz J."/>
            <person name="Larimer F."/>
            <person name="Land M."/>
            <person name="Hauser L."/>
            <person name="Kyrpides N."/>
            <person name="Lykidis A."/>
            <person name="Emerson D."/>
            <person name="Richardson P."/>
        </authorList>
    </citation>
    <scope>NUCLEOTIDE SEQUENCE [LARGE SCALE GENOMIC DNA]</scope>
    <source>
        <strain evidence="4">ATCC 51168 / LMG 8142 / SP-6</strain>
    </source>
</reference>
<dbReference type="Pfam" id="PF12275">
    <property type="entry name" value="DUF3616"/>
    <property type="match status" value="1"/>
</dbReference>
<feature type="domain" description="DUF3616" evidence="2">
    <location>
        <begin position="146"/>
        <end position="275"/>
    </location>
</feature>
<sequence length="343" mass="36236" precursor="true">MTSGFRPFSAGLAFWLMALSAAAAPSAKFSYHGICDASAAVALGPRHFVVADDERDVLMIYRRGEARPVGSADLTDHLGSRRPGRKPREADIEGAAMLGARIYWIASHGRDSGGDIEPTRYRFFATEAVDVAGTPGVRPLATPAYDGLLRALVAEPRLAQFGLAAASQRAPEDADGLNIEGLAATPSGGLLIGFRNPRPGGQALLVPLDNPREVLDAAARPVLGDGVRLDLGGRGIRSIERIGTRYVIVAGPHDDGSGSAGDFALYTWSGRVGDAARPVPDAPLGKRRPEALFAWAETGLVQLLSDDGSTRVDGRDCKDKAVPDRKKSFRSVEFMLPGVTAGQ</sequence>
<evidence type="ECO:0000313" key="4">
    <source>
        <dbReference type="Proteomes" id="UP000001693"/>
    </source>
</evidence>
<name>B1XZF1_LEPCP</name>
<proteinExistence type="predicted"/>